<dbReference type="InterPro" id="IPR056009">
    <property type="entry name" value="DUF7587"/>
</dbReference>
<evidence type="ECO:0000259" key="2">
    <source>
        <dbReference type="Pfam" id="PF24494"/>
    </source>
</evidence>
<feature type="compositionally biased region" description="Acidic residues" evidence="1">
    <location>
        <begin position="461"/>
        <end position="475"/>
    </location>
</feature>
<evidence type="ECO:0000313" key="3">
    <source>
        <dbReference type="EMBL" id="KAE8394012.1"/>
    </source>
</evidence>
<organism evidence="3">
    <name type="scientific">Petromyces alliaceus</name>
    <name type="common">Aspergillus alliaceus</name>
    <dbReference type="NCBI Taxonomy" id="209559"/>
    <lineage>
        <taxon>Eukaryota</taxon>
        <taxon>Fungi</taxon>
        <taxon>Dikarya</taxon>
        <taxon>Ascomycota</taxon>
        <taxon>Pezizomycotina</taxon>
        <taxon>Eurotiomycetes</taxon>
        <taxon>Eurotiomycetidae</taxon>
        <taxon>Eurotiales</taxon>
        <taxon>Aspergillaceae</taxon>
        <taxon>Aspergillus</taxon>
        <taxon>Aspergillus subgen. Circumdati</taxon>
    </lineage>
</organism>
<gene>
    <name evidence="3" type="ORF">BDV23DRAFT_180129</name>
</gene>
<dbReference type="Proteomes" id="UP000326877">
    <property type="component" value="Unassembled WGS sequence"/>
</dbReference>
<dbReference type="Pfam" id="PF24494">
    <property type="entry name" value="DUF7587"/>
    <property type="match status" value="1"/>
</dbReference>
<evidence type="ECO:0000256" key="1">
    <source>
        <dbReference type="SAM" id="MobiDB-lite"/>
    </source>
</evidence>
<proteinExistence type="predicted"/>
<sequence>MDLQAIDPTERIPRNRWSTEQKLFLCCLYKFFRRDRRDFKVIFNHAFRRELIQCGFTEGVSTGPLEAMWSMMKRTDDPMWGHVRMSPFHDRGPWFSMIERIKECAKALNITLIEKEADDIETSNFQPRQESPPAVFEPADDMDEGPATASNARALDTSAIRNPVEISRHHYTDLSLCTGGWKRCLWCHKEGVKQQEVAAWIPPILYRWSNINSQGVNSTKMFLAGLFTDELEYFAPDDIEAHEFEQHIVNHVSIAKVPTPFISTFRSMLAPVHRAIKHKEGAIVTMIDPQKLPTQVFSAKELLRKIGLRIGRYTGAGEFFIWGKISSSAIISSWKISSLLQITSEHPHIESILQLGIIGAYDKAGRPLHRALEMGKGQLGHQSGLSIGELLARLQVPPQYCHLIAQGIVYSWRFNREESSWEDFIEGVNIGYSSQVHDLWAPLPAISDADNSEMFRHSSDDDTVTDGGSSDDDNDDQHNDNDLSADTSESPKRAVLPTIELFDSSIRRWIAQEEHTREGIMADDTGDEIVENVEDIFATNGFPNTLFNINMNKNNNVEGSTSESPGPELIETSALHHAVKQDQFASDRARVNQVLK</sequence>
<feature type="domain" description="DUF7587" evidence="2">
    <location>
        <begin position="201"/>
        <end position="339"/>
    </location>
</feature>
<dbReference type="EMBL" id="ML735226">
    <property type="protein sequence ID" value="KAE8394012.1"/>
    <property type="molecule type" value="Genomic_DNA"/>
</dbReference>
<dbReference type="OrthoDB" id="5397734at2759"/>
<feature type="region of interest" description="Disordered" evidence="1">
    <location>
        <begin position="452"/>
        <end position="490"/>
    </location>
</feature>
<dbReference type="AlphaFoldDB" id="A0A5N6FBV3"/>
<accession>A0A5N7CIH7</accession>
<dbReference type="OMA" id="HPIWVSV"/>
<reference evidence="3" key="1">
    <citation type="submission" date="2019-04" db="EMBL/GenBank/DDBJ databases">
        <title>Friends and foes A comparative genomics studyof 23 Aspergillus species from section Flavi.</title>
        <authorList>
            <consortium name="DOE Joint Genome Institute"/>
            <person name="Kjaerbolling I."/>
            <person name="Vesth T."/>
            <person name="Frisvad J.C."/>
            <person name="Nybo J.L."/>
            <person name="Theobald S."/>
            <person name="Kildgaard S."/>
            <person name="Isbrandt T."/>
            <person name="Kuo A."/>
            <person name="Sato A."/>
            <person name="Lyhne E.K."/>
            <person name="Kogle M.E."/>
            <person name="Wiebenga A."/>
            <person name="Kun R.S."/>
            <person name="Lubbers R.J."/>
            <person name="Makela M.R."/>
            <person name="Barry K."/>
            <person name="Chovatia M."/>
            <person name="Clum A."/>
            <person name="Daum C."/>
            <person name="Haridas S."/>
            <person name="He G."/>
            <person name="LaButti K."/>
            <person name="Lipzen A."/>
            <person name="Mondo S."/>
            <person name="Riley R."/>
            <person name="Salamov A."/>
            <person name="Simmons B.A."/>
            <person name="Magnuson J.K."/>
            <person name="Henrissat B."/>
            <person name="Mortensen U.H."/>
            <person name="Larsen T.O."/>
            <person name="Devries R.P."/>
            <person name="Grigoriev I.V."/>
            <person name="Machida M."/>
            <person name="Baker S.E."/>
            <person name="Andersen M.R."/>
        </authorList>
    </citation>
    <scope>NUCLEOTIDE SEQUENCE [LARGE SCALE GENOMIC DNA]</scope>
    <source>
        <strain evidence="3">IBT 14317</strain>
    </source>
</reference>
<name>A0A5N6FBV3_PETAA</name>
<protein>
    <recommendedName>
        <fullName evidence="2">DUF7587 domain-containing protein</fullName>
    </recommendedName>
</protein>
<accession>A0A5N6FBV3</accession>